<evidence type="ECO:0000313" key="2">
    <source>
        <dbReference type="Proteomes" id="UP001055879"/>
    </source>
</evidence>
<gene>
    <name evidence="1" type="ORF">L6452_26171</name>
</gene>
<accession>A0ACB9ACG0</accession>
<name>A0ACB9ACG0_ARCLA</name>
<evidence type="ECO:0000313" key="1">
    <source>
        <dbReference type="EMBL" id="KAI3707547.1"/>
    </source>
</evidence>
<organism evidence="1 2">
    <name type="scientific">Arctium lappa</name>
    <name type="common">Greater burdock</name>
    <name type="synonym">Lappa major</name>
    <dbReference type="NCBI Taxonomy" id="4217"/>
    <lineage>
        <taxon>Eukaryota</taxon>
        <taxon>Viridiplantae</taxon>
        <taxon>Streptophyta</taxon>
        <taxon>Embryophyta</taxon>
        <taxon>Tracheophyta</taxon>
        <taxon>Spermatophyta</taxon>
        <taxon>Magnoliopsida</taxon>
        <taxon>eudicotyledons</taxon>
        <taxon>Gunneridae</taxon>
        <taxon>Pentapetalae</taxon>
        <taxon>asterids</taxon>
        <taxon>campanulids</taxon>
        <taxon>Asterales</taxon>
        <taxon>Asteraceae</taxon>
        <taxon>Carduoideae</taxon>
        <taxon>Cardueae</taxon>
        <taxon>Arctiinae</taxon>
        <taxon>Arctium</taxon>
    </lineage>
</organism>
<sequence>MLLQDEEEVMELIGKAEEKPAVDQITLVSKRRGKSVSRSSGKEPVLSDSETEDPDSDSDPELAKMKEAMVFLTQAFQKRKFFNKSSNKQRVSTRRDHREKSEGNSHFEVGNKSDKRNEEKPKDEPIKCYNCGRLGHFAKDCRKPIVRNADYYRAKLLLAKEKEADKALMAEDDYWLQVSDEEPEDAEAHLCFMGNHSSPSDTDEEDHNAPC</sequence>
<comment type="caution">
    <text evidence="1">The sequence shown here is derived from an EMBL/GenBank/DDBJ whole genome shotgun (WGS) entry which is preliminary data.</text>
</comment>
<protein>
    <submittedName>
        <fullName evidence="1">Uncharacterized protein</fullName>
    </submittedName>
</protein>
<reference evidence="1 2" key="2">
    <citation type="journal article" date="2022" name="Mol. Ecol. Resour.">
        <title>The genomes of chicory, endive, great burdock and yacon provide insights into Asteraceae paleo-polyploidization history and plant inulin production.</title>
        <authorList>
            <person name="Fan W."/>
            <person name="Wang S."/>
            <person name="Wang H."/>
            <person name="Wang A."/>
            <person name="Jiang F."/>
            <person name="Liu H."/>
            <person name="Zhao H."/>
            <person name="Xu D."/>
            <person name="Zhang Y."/>
        </authorList>
    </citation>
    <scope>NUCLEOTIDE SEQUENCE [LARGE SCALE GENOMIC DNA]</scope>
    <source>
        <strain evidence="2">cv. Niubang</strain>
    </source>
</reference>
<keyword evidence="2" id="KW-1185">Reference proteome</keyword>
<dbReference type="EMBL" id="CM042054">
    <property type="protein sequence ID" value="KAI3707547.1"/>
    <property type="molecule type" value="Genomic_DNA"/>
</dbReference>
<dbReference type="Proteomes" id="UP001055879">
    <property type="component" value="Linkage Group LG08"/>
</dbReference>
<proteinExistence type="predicted"/>
<reference evidence="2" key="1">
    <citation type="journal article" date="2022" name="Mol. Ecol. Resour.">
        <title>The genomes of chicory, endive, great burdock and yacon provide insights into Asteraceae palaeo-polyploidization history and plant inulin production.</title>
        <authorList>
            <person name="Fan W."/>
            <person name="Wang S."/>
            <person name="Wang H."/>
            <person name="Wang A."/>
            <person name="Jiang F."/>
            <person name="Liu H."/>
            <person name="Zhao H."/>
            <person name="Xu D."/>
            <person name="Zhang Y."/>
        </authorList>
    </citation>
    <scope>NUCLEOTIDE SEQUENCE [LARGE SCALE GENOMIC DNA]</scope>
    <source>
        <strain evidence="2">cv. Niubang</strain>
    </source>
</reference>